<dbReference type="Gene3D" id="2.20.100.10">
    <property type="entry name" value="Thrombospondin type-1 (TSP1) repeat"/>
    <property type="match status" value="2"/>
</dbReference>
<dbReference type="GO" id="GO:0004222">
    <property type="term" value="F:metalloendopeptidase activity"/>
    <property type="evidence" value="ECO:0007669"/>
    <property type="project" value="UniProtKB-UniRule"/>
</dbReference>
<evidence type="ECO:0000256" key="11">
    <source>
        <dbReference type="RuleBase" id="RU361183"/>
    </source>
</evidence>
<keyword evidence="6 10" id="KW-0482">Metalloprotease</keyword>
<feature type="binding site" evidence="10">
    <location>
        <position position="169"/>
    </location>
    <ligand>
        <name>Zn(2+)</name>
        <dbReference type="ChEBI" id="CHEBI:29105"/>
        <note>catalytic</note>
    </ligand>
</feature>
<dbReference type="Gene3D" id="2.10.25.10">
    <property type="entry name" value="Laminin"/>
    <property type="match status" value="1"/>
</dbReference>
<dbReference type="InterPro" id="IPR013320">
    <property type="entry name" value="ConA-like_dom_sf"/>
</dbReference>
<evidence type="ECO:0000313" key="13">
    <source>
        <dbReference type="EMBL" id="QNH72393.1"/>
    </source>
</evidence>
<feature type="binding site" evidence="10">
    <location>
        <position position="179"/>
    </location>
    <ligand>
        <name>Zn(2+)</name>
        <dbReference type="ChEBI" id="CHEBI:29105"/>
        <note>catalytic</note>
    </ligand>
</feature>
<evidence type="ECO:0000259" key="12">
    <source>
        <dbReference type="PROSITE" id="PS51864"/>
    </source>
</evidence>
<evidence type="ECO:0000256" key="5">
    <source>
        <dbReference type="ARBA" id="ARBA00022833"/>
    </source>
</evidence>
<dbReference type="Gene3D" id="3.40.390.10">
    <property type="entry name" value="Collagenase (Catalytic Domain)"/>
    <property type="match status" value="1"/>
</dbReference>
<evidence type="ECO:0000256" key="8">
    <source>
        <dbReference type="ARBA" id="ARBA00023157"/>
    </source>
</evidence>
<dbReference type="AlphaFoldDB" id="A0A7G7WYQ4"/>
<dbReference type="EC" id="3.4.24.-" evidence="11"/>
<dbReference type="FunFam" id="3.40.390.10:FF:000015">
    <property type="entry name" value="Meprin A subunit"/>
    <property type="match status" value="1"/>
</dbReference>
<feature type="domain" description="Peptidase M12A" evidence="12">
    <location>
        <begin position="79"/>
        <end position="272"/>
    </location>
</feature>
<dbReference type="EMBL" id="MT747459">
    <property type="protein sequence ID" value="QNH72393.1"/>
    <property type="molecule type" value="mRNA"/>
</dbReference>
<evidence type="ECO:0000256" key="4">
    <source>
        <dbReference type="ARBA" id="ARBA00022801"/>
    </source>
</evidence>
<keyword evidence="9" id="KW-0325">Glycoprotein</keyword>
<keyword evidence="2 10" id="KW-0479">Metal-binding</keyword>
<keyword evidence="8" id="KW-1015">Disulfide bond</keyword>
<proteinExistence type="evidence at transcript level"/>
<protein>
    <recommendedName>
        <fullName evidence="11">Metalloendopeptidase</fullName>
        <ecNumber evidence="11">3.4.24.-</ecNumber>
    </recommendedName>
</protein>
<reference evidence="13" key="2">
    <citation type="submission" date="2020-07" db="EMBL/GenBank/DDBJ databases">
        <authorList>
            <person name="Klompen A.L."/>
            <person name="Macrander J."/>
            <person name="Reitzel A.M."/>
            <person name="Stampar S.N."/>
        </authorList>
    </citation>
    <scope>NUCLEOTIDE SEQUENCE</scope>
</reference>
<evidence type="ECO:0000256" key="2">
    <source>
        <dbReference type="ARBA" id="ARBA00022723"/>
    </source>
</evidence>
<dbReference type="SUPFAM" id="SSF49899">
    <property type="entry name" value="Concanavalin A-like lectins/glucanases"/>
    <property type="match status" value="3"/>
</dbReference>
<dbReference type="CDD" id="cd04280">
    <property type="entry name" value="ZnMc_astacin_like"/>
    <property type="match status" value="1"/>
</dbReference>
<dbReference type="Pfam" id="PF01400">
    <property type="entry name" value="Astacin"/>
    <property type="match status" value="1"/>
</dbReference>
<feature type="chain" id="PRO_5029035244" description="Metalloendopeptidase" evidence="11">
    <location>
        <begin position="24"/>
        <end position="1081"/>
    </location>
</feature>
<dbReference type="InterPro" id="IPR006026">
    <property type="entry name" value="Peptidase_Metallo"/>
</dbReference>
<feature type="signal peptide" evidence="11">
    <location>
        <begin position="1"/>
        <end position="23"/>
    </location>
</feature>
<keyword evidence="7" id="KW-0865">Zymogen</keyword>
<dbReference type="InterPro" id="IPR034035">
    <property type="entry name" value="Astacin-like_dom"/>
</dbReference>
<evidence type="ECO:0000256" key="7">
    <source>
        <dbReference type="ARBA" id="ARBA00023145"/>
    </source>
</evidence>
<dbReference type="PROSITE" id="PS51864">
    <property type="entry name" value="ASTACIN"/>
    <property type="match status" value="1"/>
</dbReference>
<evidence type="ECO:0000256" key="10">
    <source>
        <dbReference type="PROSITE-ProRule" id="PRU01211"/>
    </source>
</evidence>
<dbReference type="SMART" id="SM00235">
    <property type="entry name" value="ZnMc"/>
    <property type="match status" value="1"/>
</dbReference>
<dbReference type="PANTHER" id="PTHR10127:SF850">
    <property type="entry name" value="METALLOENDOPEPTIDASE"/>
    <property type="match status" value="1"/>
</dbReference>
<organism evidence="13">
    <name type="scientific">Pachycerianthus borealis</name>
    <dbReference type="NCBI Taxonomy" id="2736680"/>
    <lineage>
        <taxon>Eukaryota</taxon>
        <taxon>Metazoa</taxon>
        <taxon>Cnidaria</taxon>
        <taxon>Anthozoa</taxon>
        <taxon>Ceriantharia</taxon>
        <taxon>Spirularia</taxon>
        <taxon>Cerianthidae</taxon>
        <taxon>Pachycerianthus</taxon>
    </lineage>
</organism>
<accession>A0A7G7WYQ4</accession>
<comment type="cofactor">
    <cofactor evidence="10 11">
        <name>Zn(2+)</name>
        <dbReference type="ChEBI" id="CHEBI:29105"/>
    </cofactor>
    <text evidence="10 11">Binds 1 zinc ion per subunit.</text>
</comment>
<keyword evidence="3 11" id="KW-0732">Signal</keyword>
<dbReference type="FunFam" id="2.20.100.10:FF:000001">
    <property type="entry name" value="semaphorin-5A isoform X1"/>
    <property type="match status" value="1"/>
</dbReference>
<dbReference type="PANTHER" id="PTHR10127">
    <property type="entry name" value="DISCOIDIN, CUB, EGF, LAMININ , AND ZINC METALLOPROTEASE DOMAIN CONTAINING"/>
    <property type="match status" value="1"/>
</dbReference>
<dbReference type="GO" id="GO:0006508">
    <property type="term" value="P:proteolysis"/>
    <property type="evidence" value="ECO:0007669"/>
    <property type="project" value="UniProtKB-KW"/>
</dbReference>
<dbReference type="InterPro" id="IPR036383">
    <property type="entry name" value="TSP1_rpt_sf"/>
</dbReference>
<dbReference type="SUPFAM" id="SSF82895">
    <property type="entry name" value="TSP-1 type 1 repeat"/>
    <property type="match status" value="2"/>
</dbReference>
<dbReference type="Gene3D" id="2.60.120.200">
    <property type="match status" value="3"/>
</dbReference>
<comment type="caution">
    <text evidence="10">Lacks conserved residue(s) required for the propagation of feature annotation.</text>
</comment>
<dbReference type="PROSITE" id="PS50092">
    <property type="entry name" value="TSP1"/>
    <property type="match status" value="2"/>
</dbReference>
<dbReference type="InterPro" id="IPR001506">
    <property type="entry name" value="Peptidase_M12A"/>
</dbReference>
<dbReference type="SUPFAM" id="SSF55486">
    <property type="entry name" value="Metalloproteases ('zincins'), catalytic domain"/>
    <property type="match status" value="1"/>
</dbReference>
<name>A0A7G7WYQ4_9CNID</name>
<dbReference type="GO" id="GO:0008270">
    <property type="term" value="F:zinc ion binding"/>
    <property type="evidence" value="ECO:0007669"/>
    <property type="project" value="UniProtKB-UniRule"/>
</dbReference>
<evidence type="ECO:0000256" key="9">
    <source>
        <dbReference type="ARBA" id="ARBA00023180"/>
    </source>
</evidence>
<sequence>MACIVFSLLRLWFISVSFRIVSSGKSFNDVKYQWDEPLVSVEPITVINQAAHEKLREGDILVEEEIGKRELDLDKVKRNAVKDKDRLWRNAVVPFIFDQSLGTKYLAVFESAVKEIESKTCVRFITRKYELDFAWIHKGDGCFSSVGKKGGRQTVSFGTNCDFHQIVLHELMHLLGFYHEHSRTDRDKYVKIMYANIAPGLEGAFEEHSQQLIDNLGLPYDYDSILHYGRYFFSKNGKPTIVPTQNPNAKIGNKVHLSSLDIQKVNTLYNCSDPRHNHWSAWSSFTPCDVSCGSGKKVRSRVCVNPVSINPFCAGSATETIDCYLDCSLRTNTEVYWNTWSSWSPCSVSCGGGQRVRVRTCSDPNSTDKQGCIGGETSRDICNTNICPKLIQAPLELTNAIMYWPMSELVNGKLSYLYDGVTVEAIVYGDASLTPEQTLSSQNAGSWVDAGDFSGSCLSDPALCLNGLTLALWINYPLGSTRHHYIISSGGHPVIKDSYGLSIFTKDNFINMVVSTKYKTWTINDVLLMDKQWRHVTITWSETAGLVYFENGQITSSDLIGEDNDAPLFNFYKNLTLFKPNNANEDFMTGELDSITLWDKILADKEIKDIFNSEKSKYMASPLAGLPPIPQTVQFYWPLNQVGNIQGMIQPSGMPLTTNGIDDWVDLGSYRGRCVSDPAVCPDGITVSLWLRYTDTKPEVYFLSSGAKHGIARGLNFYAKNSKMNVEIQSRNRYWHIVSNTLNPAWHHVAITWDKSRGLKFYVDGVLSSTDPIGQQTSTAWDLNSQLSLAKPSFMNDLFAKAEFAQLSVWNRVLDVSDITSIFTHALPLCLLCDINAVCNEVQDTSRNCSCKTSYHGNGLLCVQDVPGAYADTVFYWPMKDLTSAGVGGIGPILISGNIQVINNSGVHALRFSGTEYIDAGEYVGTCVSDPGLCPNGITFSMWIKFDASKHQSYNYFISSGCQTSKARGIMVRAGRGKMRVQLGTSSRYWRVDDRNEFPSGWQNLVFTWSDKTGLALFYNGLMVMSDSQGRPKSRPDLYTHLMVGRPNNYAASFGSADIGAMGFWKSVLSHQRISKLYNEG</sequence>
<dbReference type="PRINTS" id="PR00480">
    <property type="entry name" value="ASTACIN"/>
</dbReference>
<keyword evidence="1 10" id="KW-0645">Protease</keyword>
<keyword evidence="4 10" id="KW-0378">Hydrolase</keyword>
<reference evidence="13" key="1">
    <citation type="journal article" date="2020" name="Mar. Drugs">
        <title>Transcriptomic Analysis of Four Cerianthid (Cnidaria, Ceriantharia) Venoms.</title>
        <authorList>
            <person name="Klompen A.M.L."/>
            <person name="Macrander J."/>
            <person name="Reitzel A.M."/>
            <person name="Stampar S.N."/>
        </authorList>
    </citation>
    <scope>NUCLEOTIDE SEQUENCE</scope>
</reference>
<dbReference type="Pfam" id="PF13385">
    <property type="entry name" value="Laminin_G_3"/>
    <property type="match status" value="3"/>
</dbReference>
<evidence type="ECO:0000256" key="3">
    <source>
        <dbReference type="ARBA" id="ARBA00022729"/>
    </source>
</evidence>
<dbReference type="SMART" id="SM00209">
    <property type="entry name" value="TSP1"/>
    <property type="match status" value="2"/>
</dbReference>
<feature type="binding site" evidence="10">
    <location>
        <position position="173"/>
    </location>
    <ligand>
        <name>Zn(2+)</name>
        <dbReference type="ChEBI" id="CHEBI:29105"/>
        <note>catalytic</note>
    </ligand>
</feature>
<evidence type="ECO:0000256" key="1">
    <source>
        <dbReference type="ARBA" id="ARBA00022670"/>
    </source>
</evidence>
<feature type="active site" evidence="10">
    <location>
        <position position="170"/>
    </location>
</feature>
<dbReference type="InterPro" id="IPR000884">
    <property type="entry name" value="TSP1_rpt"/>
</dbReference>
<dbReference type="Pfam" id="PF00090">
    <property type="entry name" value="TSP_1"/>
    <property type="match status" value="2"/>
</dbReference>
<evidence type="ECO:0000256" key="6">
    <source>
        <dbReference type="ARBA" id="ARBA00023049"/>
    </source>
</evidence>
<dbReference type="InterPro" id="IPR024079">
    <property type="entry name" value="MetalloPept_cat_dom_sf"/>
</dbReference>
<keyword evidence="5 10" id="KW-0862">Zinc</keyword>